<evidence type="ECO:0000313" key="5">
    <source>
        <dbReference type="Proteomes" id="UP000614350"/>
    </source>
</evidence>
<dbReference type="CDD" id="cd00833">
    <property type="entry name" value="PKS"/>
    <property type="match status" value="1"/>
</dbReference>
<evidence type="ECO:0000256" key="1">
    <source>
        <dbReference type="ARBA" id="ARBA00022679"/>
    </source>
</evidence>
<feature type="domain" description="Ketosynthase family 3 (KS3)" evidence="3">
    <location>
        <begin position="22"/>
        <end position="368"/>
    </location>
</feature>
<protein>
    <recommendedName>
        <fullName evidence="3">Ketosynthase family 3 (KS3) domain-containing protein</fullName>
    </recommendedName>
</protein>
<dbReference type="SUPFAM" id="SSF53901">
    <property type="entry name" value="Thiolase-like"/>
    <property type="match status" value="1"/>
</dbReference>
<dbReference type="PROSITE" id="PS00606">
    <property type="entry name" value="KS3_1"/>
    <property type="match status" value="1"/>
</dbReference>
<evidence type="ECO:0000256" key="2">
    <source>
        <dbReference type="RuleBase" id="RU003694"/>
    </source>
</evidence>
<dbReference type="AlphaFoldDB" id="A0A834ND12"/>
<keyword evidence="5" id="KW-1185">Reference proteome</keyword>
<dbReference type="PANTHER" id="PTHR43775:SF23">
    <property type="entry name" value="FATTY ACID SYNTHASE 3"/>
    <property type="match status" value="1"/>
</dbReference>
<dbReference type="GO" id="GO:0004312">
    <property type="term" value="F:fatty acid synthase activity"/>
    <property type="evidence" value="ECO:0007669"/>
    <property type="project" value="TreeGrafter"/>
</dbReference>
<dbReference type="Proteomes" id="UP000614350">
    <property type="component" value="Unassembled WGS sequence"/>
</dbReference>
<dbReference type="InterPro" id="IPR016039">
    <property type="entry name" value="Thiolase-like"/>
</dbReference>
<gene>
    <name evidence="4" type="ORF">HZH66_003653</name>
</gene>
<dbReference type="InterPro" id="IPR014031">
    <property type="entry name" value="Ketoacyl_synth_C"/>
</dbReference>
<dbReference type="Gene3D" id="3.40.47.10">
    <property type="match status" value="1"/>
</dbReference>
<evidence type="ECO:0000313" key="4">
    <source>
        <dbReference type="EMBL" id="KAF7404747.1"/>
    </source>
</evidence>
<dbReference type="InterPro" id="IPR014030">
    <property type="entry name" value="Ketoacyl_synth_N"/>
</dbReference>
<dbReference type="Pfam" id="PF00109">
    <property type="entry name" value="ketoacyl-synt"/>
    <property type="match status" value="1"/>
</dbReference>
<sequence>MTRYEETKKTYKYLRYAKPEQGEEVVISGFAGRFPESDNMEKLKDNLFNCKDCITADERRWKLEHSEIPKQTGKINNIKKFDALYFGTHFKQAHMMDPMSRMMLEHTYEAIIDAGINPEDIRGTKTGVFISICFSDTEATIFQSTFQIAGFGITICSRDMVAQSISYWLGVTGPSYNVDTGCSSGLYAMEHAYRAILSGECEYAIVGGSNLCLHPYTSLQFARLGVLNQDGCCKVFDEDANGYTRSEGVSVVFLQKAKTAKRIYATIVHTKTNCDGYKKEGITYPSKKMQSTLLEKFYKECGASTACIPYIEAHGTGTRVGDPEELNSIDQIFTKNRANPLKIGSIKSNIGHTEGVSGICSIAKFQYI</sequence>
<dbReference type="InterPro" id="IPR050091">
    <property type="entry name" value="PKS_NRPS_Biosynth_Enz"/>
</dbReference>
<comment type="caution">
    <text evidence="4">The sequence shown here is derived from an EMBL/GenBank/DDBJ whole genome shotgun (WGS) entry which is preliminary data.</text>
</comment>
<proteinExistence type="inferred from homology"/>
<evidence type="ECO:0000259" key="3">
    <source>
        <dbReference type="PROSITE" id="PS52004"/>
    </source>
</evidence>
<dbReference type="Pfam" id="PF02801">
    <property type="entry name" value="Ketoacyl-synt_C"/>
    <property type="match status" value="1"/>
</dbReference>
<dbReference type="InterPro" id="IPR020841">
    <property type="entry name" value="PKS_Beta-ketoAc_synthase_dom"/>
</dbReference>
<reference evidence="4" key="1">
    <citation type="journal article" date="2020" name="G3 (Bethesda)">
        <title>High-Quality Assemblies for Three Invasive Social Wasps from the &lt;i&gt;Vespula&lt;/i&gt; Genus.</title>
        <authorList>
            <person name="Harrop T.W.R."/>
            <person name="Guhlin J."/>
            <person name="McLaughlin G.M."/>
            <person name="Permina E."/>
            <person name="Stockwell P."/>
            <person name="Gilligan J."/>
            <person name="Le Lec M.F."/>
            <person name="Gruber M.A.M."/>
            <person name="Quinn O."/>
            <person name="Lovegrove M."/>
            <person name="Duncan E.J."/>
            <person name="Remnant E.J."/>
            <person name="Van Eeckhoven J."/>
            <person name="Graham B."/>
            <person name="Knapp R.A."/>
            <person name="Langford K.W."/>
            <person name="Kronenberg Z."/>
            <person name="Press M.O."/>
            <person name="Eacker S.M."/>
            <person name="Wilson-Rankin E.E."/>
            <person name="Purcell J."/>
            <person name="Lester P.J."/>
            <person name="Dearden P.K."/>
        </authorList>
    </citation>
    <scope>NUCLEOTIDE SEQUENCE</scope>
    <source>
        <strain evidence="4">Marl-1</strain>
    </source>
</reference>
<keyword evidence="1 2" id="KW-0808">Transferase</keyword>
<dbReference type="PANTHER" id="PTHR43775">
    <property type="entry name" value="FATTY ACID SYNTHASE"/>
    <property type="match status" value="1"/>
</dbReference>
<dbReference type="InterPro" id="IPR018201">
    <property type="entry name" value="Ketoacyl_synth_AS"/>
</dbReference>
<comment type="similarity">
    <text evidence="2">Belongs to the thiolase-like superfamily. Beta-ketoacyl-ACP synthases family.</text>
</comment>
<dbReference type="GO" id="GO:0004315">
    <property type="term" value="F:3-oxoacyl-[acyl-carrier-protein] synthase activity"/>
    <property type="evidence" value="ECO:0007669"/>
    <property type="project" value="InterPro"/>
</dbReference>
<dbReference type="SMART" id="SM00825">
    <property type="entry name" value="PKS_KS"/>
    <property type="match status" value="1"/>
</dbReference>
<organism evidence="4 5">
    <name type="scientific">Vespula vulgaris</name>
    <name type="common">Yellow jacket</name>
    <name type="synonym">Wasp</name>
    <dbReference type="NCBI Taxonomy" id="7454"/>
    <lineage>
        <taxon>Eukaryota</taxon>
        <taxon>Metazoa</taxon>
        <taxon>Ecdysozoa</taxon>
        <taxon>Arthropoda</taxon>
        <taxon>Hexapoda</taxon>
        <taxon>Insecta</taxon>
        <taxon>Pterygota</taxon>
        <taxon>Neoptera</taxon>
        <taxon>Endopterygota</taxon>
        <taxon>Hymenoptera</taxon>
        <taxon>Apocrita</taxon>
        <taxon>Aculeata</taxon>
        <taxon>Vespoidea</taxon>
        <taxon>Vespidae</taxon>
        <taxon>Vespinae</taxon>
        <taxon>Vespula</taxon>
    </lineage>
</organism>
<name>A0A834ND12_VESVU</name>
<dbReference type="GO" id="GO:0006633">
    <property type="term" value="P:fatty acid biosynthetic process"/>
    <property type="evidence" value="ECO:0007669"/>
    <property type="project" value="InterPro"/>
</dbReference>
<dbReference type="PROSITE" id="PS52004">
    <property type="entry name" value="KS3_2"/>
    <property type="match status" value="1"/>
</dbReference>
<dbReference type="EMBL" id="JACSEA010000003">
    <property type="protein sequence ID" value="KAF7404747.1"/>
    <property type="molecule type" value="Genomic_DNA"/>
</dbReference>
<accession>A0A834ND12</accession>